<reference evidence="15 16" key="1">
    <citation type="submission" date="2011-11" db="EMBL/GenBank/DDBJ databases">
        <title>The Noncontiguous Finished genome of Desulfosporosinus youngiae DSM 17734.</title>
        <authorList>
            <consortium name="US DOE Joint Genome Institute (JGI-PGF)"/>
            <person name="Lucas S."/>
            <person name="Han J."/>
            <person name="Lapidus A."/>
            <person name="Cheng J.-F."/>
            <person name="Goodwin L."/>
            <person name="Pitluck S."/>
            <person name="Peters L."/>
            <person name="Ovchinnikova G."/>
            <person name="Lu M."/>
            <person name="Land M.L."/>
            <person name="Hauser L."/>
            <person name="Pester M."/>
            <person name="Spring S."/>
            <person name="Ollivier B."/>
            <person name="Rattei T."/>
            <person name="Klenk H.-P."/>
            <person name="Wagner M."/>
            <person name="Loy A."/>
            <person name="Woyke T.J."/>
        </authorList>
    </citation>
    <scope>NUCLEOTIDE SEQUENCE [LARGE SCALE GENOMIC DNA]</scope>
    <source>
        <strain evidence="15 16">DSM 17734</strain>
    </source>
</reference>
<keyword evidence="8 12" id="KW-0443">Lipid metabolism</keyword>
<dbReference type="SMART" id="SM00155">
    <property type="entry name" value="PLDc"/>
    <property type="match status" value="2"/>
</dbReference>
<keyword evidence="4 12" id="KW-0808">Transferase</keyword>
<accession>H5Y457</accession>
<dbReference type="GO" id="GO:0032049">
    <property type="term" value="P:cardiolipin biosynthetic process"/>
    <property type="evidence" value="ECO:0007669"/>
    <property type="project" value="UniProtKB-UniRule"/>
</dbReference>
<dbReference type="InterPro" id="IPR001736">
    <property type="entry name" value="PLipase_D/transphosphatidylase"/>
</dbReference>
<dbReference type="RefSeq" id="WP_007783714.1">
    <property type="nucleotide sequence ID" value="NZ_CM001441.1"/>
</dbReference>
<feature type="active site" evidence="12">
    <location>
        <position position="394"/>
    </location>
</feature>
<dbReference type="CDD" id="cd09110">
    <property type="entry name" value="PLDc_CLS_1"/>
    <property type="match status" value="1"/>
</dbReference>
<feature type="active site" evidence="12">
    <location>
        <position position="396"/>
    </location>
</feature>
<evidence type="ECO:0000259" key="14">
    <source>
        <dbReference type="PROSITE" id="PS50035"/>
    </source>
</evidence>
<dbReference type="InterPro" id="IPR025202">
    <property type="entry name" value="PLD-like_dom"/>
</dbReference>
<dbReference type="Pfam" id="PF13396">
    <property type="entry name" value="PLDc_N"/>
    <property type="match status" value="1"/>
</dbReference>
<keyword evidence="11 12" id="KW-1208">Phospholipid metabolism</keyword>
<feature type="transmembrane region" description="Helical" evidence="12">
    <location>
        <begin position="32"/>
        <end position="52"/>
    </location>
</feature>
<dbReference type="GO" id="GO:0005886">
    <property type="term" value="C:plasma membrane"/>
    <property type="evidence" value="ECO:0007669"/>
    <property type="project" value="UniProtKB-SubCell"/>
</dbReference>
<dbReference type="PROSITE" id="PS50035">
    <property type="entry name" value="PLD"/>
    <property type="match status" value="2"/>
</dbReference>
<dbReference type="STRING" id="768710.DesyoDRAFT_2672"/>
<keyword evidence="6" id="KW-0677">Repeat</keyword>
<dbReference type="PANTHER" id="PTHR21248">
    <property type="entry name" value="CARDIOLIPIN SYNTHASE"/>
    <property type="match status" value="1"/>
</dbReference>
<evidence type="ECO:0000256" key="3">
    <source>
        <dbReference type="ARBA" id="ARBA00022516"/>
    </source>
</evidence>
<proteinExistence type="inferred from homology"/>
<evidence type="ECO:0000256" key="7">
    <source>
        <dbReference type="ARBA" id="ARBA00022989"/>
    </source>
</evidence>
<feature type="active site" evidence="12">
    <location>
        <position position="225"/>
    </location>
</feature>
<dbReference type="InterPro" id="IPR030874">
    <property type="entry name" value="Cardiolipin_synth_Firmi"/>
</dbReference>
<dbReference type="InterPro" id="IPR027379">
    <property type="entry name" value="CLS_N"/>
</dbReference>
<feature type="active site" evidence="12">
    <location>
        <position position="218"/>
    </location>
</feature>
<dbReference type="PANTHER" id="PTHR21248:SF22">
    <property type="entry name" value="PHOSPHOLIPASE D"/>
    <property type="match status" value="1"/>
</dbReference>
<evidence type="ECO:0000256" key="5">
    <source>
        <dbReference type="ARBA" id="ARBA00022692"/>
    </source>
</evidence>
<keyword evidence="2 12" id="KW-1003">Cell membrane</keyword>
<evidence type="ECO:0000256" key="4">
    <source>
        <dbReference type="ARBA" id="ARBA00022679"/>
    </source>
</evidence>
<protein>
    <recommendedName>
        <fullName evidence="12 13">Cardiolipin synthase</fullName>
        <shortName evidence="12">CL synthase</shortName>
        <ecNumber evidence="12 13">2.7.8.-</ecNumber>
    </recommendedName>
</protein>
<keyword evidence="5 12" id="KW-0812">Transmembrane</keyword>
<dbReference type="EMBL" id="CM001441">
    <property type="protein sequence ID" value="EHQ89738.1"/>
    <property type="molecule type" value="Genomic_DNA"/>
</dbReference>
<dbReference type="eggNOG" id="COG1502">
    <property type="taxonomic scope" value="Bacteria"/>
</dbReference>
<dbReference type="OrthoDB" id="9762009at2"/>
<evidence type="ECO:0000256" key="10">
    <source>
        <dbReference type="ARBA" id="ARBA00023209"/>
    </source>
</evidence>
<dbReference type="HOGENOM" id="CLU_038053_1_2_9"/>
<organism evidence="15 16">
    <name type="scientific">Desulfosporosinus youngiae DSM 17734</name>
    <dbReference type="NCBI Taxonomy" id="768710"/>
    <lineage>
        <taxon>Bacteria</taxon>
        <taxon>Bacillati</taxon>
        <taxon>Bacillota</taxon>
        <taxon>Clostridia</taxon>
        <taxon>Eubacteriales</taxon>
        <taxon>Desulfitobacteriaceae</taxon>
        <taxon>Desulfosporosinus</taxon>
    </lineage>
</organism>
<evidence type="ECO:0000256" key="1">
    <source>
        <dbReference type="ARBA" id="ARBA00004651"/>
    </source>
</evidence>
<comment type="subcellular location">
    <subcellularLocation>
        <location evidence="1 12">Cell membrane</location>
        <topology evidence="1 12">Multi-pass membrane protein</topology>
    </subcellularLocation>
</comment>
<evidence type="ECO:0000313" key="15">
    <source>
        <dbReference type="EMBL" id="EHQ89738.1"/>
    </source>
</evidence>
<evidence type="ECO:0000256" key="8">
    <source>
        <dbReference type="ARBA" id="ARBA00023098"/>
    </source>
</evidence>
<evidence type="ECO:0000256" key="12">
    <source>
        <dbReference type="HAMAP-Rule" id="MF_01916"/>
    </source>
</evidence>
<keyword evidence="7 12" id="KW-1133">Transmembrane helix</keyword>
<comment type="similarity">
    <text evidence="12">Belongs to the phospholipase D family. Cardiolipin synthase subfamily.</text>
</comment>
<dbReference type="AlphaFoldDB" id="H5Y457"/>
<dbReference type="InterPro" id="IPR022924">
    <property type="entry name" value="Cardiolipin_synthase"/>
</dbReference>
<dbReference type="Gene3D" id="3.30.870.10">
    <property type="entry name" value="Endonuclease Chain A"/>
    <property type="match status" value="2"/>
</dbReference>
<evidence type="ECO:0000256" key="13">
    <source>
        <dbReference type="NCBIfam" id="TIGR04265"/>
    </source>
</evidence>
<feature type="domain" description="PLD phosphodiesterase" evidence="14">
    <location>
        <begin position="389"/>
        <end position="416"/>
    </location>
</feature>
<comment type="function">
    <text evidence="12">Catalyzes the reversible phosphatidyl group transfer from one phosphatidylglycerol molecule to another to form cardiolipin (CL) (diphosphatidylglycerol) and glycerol.</text>
</comment>
<sequence length="476" mass="54143">MIGYFLFFISLLQVIFIGTVILLENRPPGKTITWLFILALLPLLGTVFYVVFGRKTQGPLFYGKHIPDKPLEKIVRQQQTGIKPINMPATSSAGLDSKLASLFLNSGLAPLTLHNRAEILLNGREKFKALFNALEEATHHIHLSYYIFKDDEIGEDVIKILSRKVAEGVEVRAIFDGMGSLSISEKFIKKMRKAGIQAEWFFPIRFPYLTSRLNLRYHRKLVVVDGRIGFMGGLNIGDEYLSRDSKLGFWRDTHLKLEGQAVHTLQSVFLNDWYFVTHQEFKGPCYFPETTVSQNLPIQILASGPDSKWPSILQSFFSTITMAKQSVYIETPYFIPDESLIMALKTAALSGLDVRLIIQGIPEHKLTYLAMNSYIEELLKAGVKIYKYMKGTLHAKILIIDNHLACAGSANTDLRSFFLDFEISAFMFDQVLNEHLRNNFEADLKESTQVNLKEFQGRSVMVRFKESCARLFSSLL</sequence>
<evidence type="ECO:0000313" key="16">
    <source>
        <dbReference type="Proteomes" id="UP000005104"/>
    </source>
</evidence>
<dbReference type="HAMAP" id="MF_01916">
    <property type="entry name" value="Cardiolipin_synth_Cls"/>
    <property type="match status" value="1"/>
</dbReference>
<keyword evidence="3 12" id="KW-0444">Lipid biosynthesis</keyword>
<dbReference type="FunFam" id="3.30.870.10:FF:000014">
    <property type="entry name" value="Cardiolipin synthase"/>
    <property type="match status" value="1"/>
</dbReference>
<dbReference type="Pfam" id="PF13091">
    <property type="entry name" value="PLDc_2"/>
    <property type="match status" value="2"/>
</dbReference>
<evidence type="ECO:0000256" key="6">
    <source>
        <dbReference type="ARBA" id="ARBA00022737"/>
    </source>
</evidence>
<name>H5Y457_9FIRM</name>
<keyword evidence="9 12" id="KW-0472">Membrane</keyword>
<comment type="catalytic activity">
    <reaction evidence="12">
        <text>2 a 1,2-diacyl-sn-glycero-3-phospho-(1'-sn-glycerol) = a cardiolipin + glycerol</text>
        <dbReference type="Rhea" id="RHEA:31451"/>
        <dbReference type="ChEBI" id="CHEBI:17754"/>
        <dbReference type="ChEBI" id="CHEBI:62237"/>
        <dbReference type="ChEBI" id="CHEBI:64716"/>
    </reaction>
</comment>
<dbReference type="Proteomes" id="UP000005104">
    <property type="component" value="Chromosome"/>
</dbReference>
<evidence type="ECO:0000256" key="2">
    <source>
        <dbReference type="ARBA" id="ARBA00022475"/>
    </source>
</evidence>
<evidence type="ECO:0000256" key="9">
    <source>
        <dbReference type="ARBA" id="ARBA00023136"/>
    </source>
</evidence>
<feature type="active site" evidence="12">
    <location>
        <position position="220"/>
    </location>
</feature>
<dbReference type="NCBIfam" id="TIGR04265">
    <property type="entry name" value="bac_cardiolipin"/>
    <property type="match status" value="1"/>
</dbReference>
<dbReference type="EC" id="2.7.8.-" evidence="12 13"/>
<dbReference type="SUPFAM" id="SSF56024">
    <property type="entry name" value="Phospholipase D/nuclease"/>
    <property type="match status" value="2"/>
</dbReference>
<evidence type="ECO:0000256" key="11">
    <source>
        <dbReference type="ARBA" id="ARBA00023264"/>
    </source>
</evidence>
<feature type="transmembrane region" description="Helical" evidence="12">
    <location>
        <begin position="6"/>
        <end position="23"/>
    </location>
</feature>
<gene>
    <name evidence="15" type="ORF">DesyoDRAFT_2672</name>
</gene>
<feature type="active site" evidence="12">
    <location>
        <position position="401"/>
    </location>
</feature>
<dbReference type="GO" id="GO:0008808">
    <property type="term" value="F:cardiolipin synthase activity"/>
    <property type="evidence" value="ECO:0007669"/>
    <property type="project" value="UniProtKB-UniRule"/>
</dbReference>
<keyword evidence="10 12" id="KW-0594">Phospholipid biosynthesis</keyword>
<feature type="domain" description="PLD phosphodiesterase" evidence="14">
    <location>
        <begin position="213"/>
        <end position="240"/>
    </location>
</feature>
<keyword evidence="16" id="KW-1185">Reference proteome</keyword>
<dbReference type="CDD" id="cd09112">
    <property type="entry name" value="PLDc_CLS_2"/>
    <property type="match status" value="1"/>
</dbReference>